<keyword evidence="4" id="KW-0808">Transferase</keyword>
<evidence type="ECO:0000259" key="9">
    <source>
        <dbReference type="PROSITE" id="PS50110"/>
    </source>
</evidence>
<feature type="transmembrane region" description="Helical" evidence="7">
    <location>
        <begin position="20"/>
        <end position="41"/>
    </location>
</feature>
<dbReference type="SMART" id="SM00448">
    <property type="entry name" value="REC"/>
    <property type="match status" value="1"/>
</dbReference>
<evidence type="ECO:0000256" key="2">
    <source>
        <dbReference type="ARBA" id="ARBA00012438"/>
    </source>
</evidence>
<feature type="domain" description="PAS" evidence="10">
    <location>
        <begin position="166"/>
        <end position="210"/>
    </location>
</feature>
<dbReference type="SMART" id="SM00091">
    <property type="entry name" value="PAS"/>
    <property type="match status" value="2"/>
</dbReference>
<dbReference type="Gene3D" id="3.30.565.10">
    <property type="entry name" value="Histidine kinase-like ATPase, C-terminal domain"/>
    <property type="match status" value="1"/>
</dbReference>
<dbReference type="InterPro" id="IPR004358">
    <property type="entry name" value="Sig_transdc_His_kin-like_C"/>
</dbReference>
<dbReference type="PANTHER" id="PTHR43304">
    <property type="entry name" value="PHYTOCHROME-LIKE PROTEIN CPH1"/>
    <property type="match status" value="1"/>
</dbReference>
<feature type="domain" description="PAC" evidence="11">
    <location>
        <begin position="213"/>
        <end position="265"/>
    </location>
</feature>
<evidence type="ECO:0000256" key="5">
    <source>
        <dbReference type="ARBA" id="ARBA00022777"/>
    </source>
</evidence>
<dbReference type="EMBL" id="JAGSGD010000001">
    <property type="protein sequence ID" value="MBR7620709.1"/>
    <property type="molecule type" value="Genomic_DNA"/>
</dbReference>
<dbReference type="Gene3D" id="3.40.50.2300">
    <property type="match status" value="1"/>
</dbReference>
<feature type="transmembrane region" description="Helical" evidence="7">
    <location>
        <begin position="95"/>
        <end position="115"/>
    </location>
</feature>
<dbReference type="PROSITE" id="PS50110">
    <property type="entry name" value="RESPONSE_REGULATORY"/>
    <property type="match status" value="1"/>
</dbReference>
<dbReference type="InterPro" id="IPR035965">
    <property type="entry name" value="PAS-like_dom_sf"/>
</dbReference>
<evidence type="ECO:0000259" key="11">
    <source>
        <dbReference type="PROSITE" id="PS50113"/>
    </source>
</evidence>
<sequence>MAMTPVEWPLRFIPRRAPSFLEALAVSSAAMVLASLARGAFLGWTNVFSLSATYFPVYIVASLYGGRRWGWVTLGVSLLLGLSNRMAFPQGVSEQGIYILFAASGVATVVVAGALRDTLLRLEEARRSQEITQTALDRSEARLRLAQDAGSVGLWDWDVVTGDGVWSPTLYRNLGLDPVRDANVRSLLDIVHPEDREKVRQVNIVAVKGGRMDPIEYRVVWPDGSIHWLLSRGEMLRDDDGVIVRAVGVNIDVTERRMAFEQVRESEARFRALADSAPVLLWVSKTDGQREFVNQAYVAFLGATYNEALHFDWRDRLHPDDLQRIMTEQVAGEASRQLFNLEARYSTILGEWRWIRSYSQPRYGPEGDFIGFIGIAFDVTDAKQAQADLKHINDLLAESVQAALVERDEAEAALRHAQKLEAVGQLTGGVAHDFNNLLTVIIGALDLIQRHPADADRRERMIEAALGAARRGERLTGQLLAFSRRQALKPEAIVIDALLVDAESLLRRAVGEAVSLTFAPGAAGAVAMVDTGQFEAAVMNLVVNARDAVASGGSIRLETGVCELAEGEVSEIPAGPYVRVVVHDTGVGMDQTTMARVFDPFFTTKEIGKGTGLGLSQVYGFARQSGGGVSIDSALGKGASVRLYLPRSAVAPLAAEPEAAAVALGPALRILLVEDDPEVGDLVAMMLEELNHQVFRADGAPAFRSFMATGQAFDLLITDLIMPGTKTGVDLAHEAVKARPGLPVILSSGYTGDALASADGAPWPLLRKPYSADELAQAIQDVMANAPAAAATSV</sequence>
<feature type="modified residue" description="4-aspartylphosphate" evidence="6">
    <location>
        <position position="719"/>
    </location>
</feature>
<dbReference type="InterPro" id="IPR001789">
    <property type="entry name" value="Sig_transdc_resp-reg_receiver"/>
</dbReference>
<dbReference type="InterPro" id="IPR036097">
    <property type="entry name" value="HisK_dim/P_sf"/>
</dbReference>
<dbReference type="GO" id="GO:0000155">
    <property type="term" value="F:phosphorelay sensor kinase activity"/>
    <property type="evidence" value="ECO:0007669"/>
    <property type="project" value="InterPro"/>
</dbReference>
<dbReference type="InterPro" id="IPR000700">
    <property type="entry name" value="PAS-assoc_C"/>
</dbReference>
<dbReference type="Pfam" id="PF08447">
    <property type="entry name" value="PAS_3"/>
    <property type="match status" value="2"/>
</dbReference>
<evidence type="ECO:0000259" key="10">
    <source>
        <dbReference type="PROSITE" id="PS50112"/>
    </source>
</evidence>
<protein>
    <recommendedName>
        <fullName evidence="2">histidine kinase</fullName>
        <ecNumber evidence="2">2.7.13.3</ecNumber>
    </recommendedName>
</protein>
<comment type="catalytic activity">
    <reaction evidence="1">
        <text>ATP + protein L-histidine = ADP + protein N-phospho-L-histidine.</text>
        <dbReference type="EC" id="2.7.13.3"/>
    </reaction>
</comment>
<dbReference type="PRINTS" id="PR00344">
    <property type="entry name" value="BCTRLSENSOR"/>
</dbReference>
<dbReference type="InterPro" id="IPR001610">
    <property type="entry name" value="PAC"/>
</dbReference>
<dbReference type="InterPro" id="IPR013655">
    <property type="entry name" value="PAS_fold_3"/>
</dbReference>
<feature type="domain" description="PAC" evidence="11">
    <location>
        <begin position="339"/>
        <end position="391"/>
    </location>
</feature>
<proteinExistence type="predicted"/>
<dbReference type="PANTHER" id="PTHR43304:SF1">
    <property type="entry name" value="PAC DOMAIN-CONTAINING PROTEIN"/>
    <property type="match status" value="1"/>
</dbReference>
<gene>
    <name evidence="12" type="ORF">JKL49_15050</name>
</gene>
<dbReference type="SUPFAM" id="SSF47384">
    <property type="entry name" value="Homodimeric domain of signal transducing histidine kinase"/>
    <property type="match status" value="1"/>
</dbReference>
<keyword evidence="3 6" id="KW-0597">Phosphoprotein</keyword>
<keyword evidence="5" id="KW-0418">Kinase</keyword>
<evidence type="ECO:0000256" key="1">
    <source>
        <dbReference type="ARBA" id="ARBA00000085"/>
    </source>
</evidence>
<dbReference type="Gene3D" id="3.30.450.20">
    <property type="entry name" value="PAS domain"/>
    <property type="match status" value="2"/>
</dbReference>
<accession>A0A941D361</accession>
<dbReference type="Pfam" id="PF00072">
    <property type="entry name" value="Response_reg"/>
    <property type="match status" value="1"/>
</dbReference>
<dbReference type="InterPro" id="IPR036890">
    <property type="entry name" value="HATPase_C_sf"/>
</dbReference>
<dbReference type="CDD" id="cd00082">
    <property type="entry name" value="HisKA"/>
    <property type="match status" value="1"/>
</dbReference>
<dbReference type="InterPro" id="IPR000014">
    <property type="entry name" value="PAS"/>
</dbReference>
<keyword evidence="7" id="KW-0812">Transmembrane</keyword>
<dbReference type="PROSITE" id="PS50112">
    <property type="entry name" value="PAS"/>
    <property type="match status" value="2"/>
</dbReference>
<evidence type="ECO:0000259" key="8">
    <source>
        <dbReference type="PROSITE" id="PS50109"/>
    </source>
</evidence>
<dbReference type="PROSITE" id="PS50113">
    <property type="entry name" value="PAC"/>
    <property type="match status" value="2"/>
</dbReference>
<keyword evidence="13" id="KW-1185">Reference proteome</keyword>
<evidence type="ECO:0000256" key="7">
    <source>
        <dbReference type="SAM" id="Phobius"/>
    </source>
</evidence>
<dbReference type="InterPro" id="IPR052162">
    <property type="entry name" value="Sensor_kinase/Photoreceptor"/>
</dbReference>
<dbReference type="SUPFAM" id="SSF55874">
    <property type="entry name" value="ATPase domain of HSP90 chaperone/DNA topoisomerase II/histidine kinase"/>
    <property type="match status" value="1"/>
</dbReference>
<dbReference type="SUPFAM" id="SSF52172">
    <property type="entry name" value="CheY-like"/>
    <property type="match status" value="1"/>
</dbReference>
<dbReference type="InterPro" id="IPR003594">
    <property type="entry name" value="HATPase_dom"/>
</dbReference>
<dbReference type="EC" id="2.7.13.3" evidence="2"/>
<evidence type="ECO:0000313" key="13">
    <source>
        <dbReference type="Proteomes" id="UP000622580"/>
    </source>
</evidence>
<keyword evidence="7" id="KW-0472">Membrane</keyword>
<dbReference type="SMART" id="SM00387">
    <property type="entry name" value="HATPase_c"/>
    <property type="match status" value="1"/>
</dbReference>
<dbReference type="SMART" id="SM00086">
    <property type="entry name" value="PAC"/>
    <property type="match status" value="2"/>
</dbReference>
<dbReference type="InterPro" id="IPR003661">
    <property type="entry name" value="HisK_dim/P_dom"/>
</dbReference>
<reference evidence="12" key="1">
    <citation type="submission" date="2021-04" db="EMBL/GenBank/DDBJ databases">
        <title>Draft genome assembly of strain Phenylobacterium sp. 20VBR1 using MiniION and Illumina platforms.</title>
        <authorList>
            <person name="Thomas F.A."/>
            <person name="Krishnan K.P."/>
            <person name="Sinha R.K."/>
        </authorList>
    </citation>
    <scope>NUCLEOTIDE SEQUENCE</scope>
    <source>
        <strain evidence="12">20VBR1</strain>
    </source>
</reference>
<dbReference type="SMART" id="SM00388">
    <property type="entry name" value="HisKA"/>
    <property type="match status" value="1"/>
</dbReference>
<evidence type="ECO:0000313" key="12">
    <source>
        <dbReference type="EMBL" id="MBR7620709.1"/>
    </source>
</evidence>
<dbReference type="Proteomes" id="UP000622580">
    <property type="component" value="Unassembled WGS sequence"/>
</dbReference>
<keyword evidence="7" id="KW-1133">Transmembrane helix</keyword>
<dbReference type="Gene3D" id="1.10.287.130">
    <property type="match status" value="1"/>
</dbReference>
<name>A0A941D361_9CAUL</name>
<evidence type="ECO:0000256" key="4">
    <source>
        <dbReference type="ARBA" id="ARBA00022679"/>
    </source>
</evidence>
<dbReference type="Gene3D" id="2.10.70.100">
    <property type="match status" value="1"/>
</dbReference>
<dbReference type="NCBIfam" id="TIGR00229">
    <property type="entry name" value="sensory_box"/>
    <property type="match status" value="2"/>
</dbReference>
<evidence type="ECO:0000256" key="3">
    <source>
        <dbReference type="ARBA" id="ARBA00022553"/>
    </source>
</evidence>
<dbReference type="CDD" id="cd00130">
    <property type="entry name" value="PAS"/>
    <property type="match status" value="2"/>
</dbReference>
<dbReference type="Pfam" id="PF02518">
    <property type="entry name" value="HATPase_c"/>
    <property type="match status" value="1"/>
</dbReference>
<organism evidence="12 13">
    <name type="scientific">Phenylobacterium glaciei</name>
    <dbReference type="NCBI Taxonomy" id="2803784"/>
    <lineage>
        <taxon>Bacteria</taxon>
        <taxon>Pseudomonadati</taxon>
        <taxon>Pseudomonadota</taxon>
        <taxon>Alphaproteobacteria</taxon>
        <taxon>Caulobacterales</taxon>
        <taxon>Caulobacteraceae</taxon>
        <taxon>Phenylobacterium</taxon>
    </lineage>
</organism>
<dbReference type="PROSITE" id="PS50109">
    <property type="entry name" value="HIS_KIN"/>
    <property type="match status" value="1"/>
</dbReference>
<feature type="transmembrane region" description="Helical" evidence="7">
    <location>
        <begin position="47"/>
        <end position="64"/>
    </location>
</feature>
<dbReference type="SUPFAM" id="SSF55785">
    <property type="entry name" value="PYP-like sensor domain (PAS domain)"/>
    <property type="match status" value="2"/>
</dbReference>
<evidence type="ECO:0000256" key="6">
    <source>
        <dbReference type="PROSITE-ProRule" id="PRU00169"/>
    </source>
</evidence>
<dbReference type="InterPro" id="IPR005467">
    <property type="entry name" value="His_kinase_dom"/>
</dbReference>
<dbReference type="Pfam" id="PF00512">
    <property type="entry name" value="HisKA"/>
    <property type="match status" value="1"/>
</dbReference>
<feature type="domain" description="PAS" evidence="10">
    <location>
        <begin position="266"/>
        <end position="325"/>
    </location>
</feature>
<comment type="caution">
    <text evidence="12">The sequence shown here is derived from an EMBL/GenBank/DDBJ whole genome shotgun (WGS) entry which is preliminary data.</text>
</comment>
<dbReference type="AlphaFoldDB" id="A0A941D361"/>
<dbReference type="InterPro" id="IPR011006">
    <property type="entry name" value="CheY-like_superfamily"/>
</dbReference>
<feature type="domain" description="Response regulatory" evidence="9">
    <location>
        <begin position="669"/>
        <end position="783"/>
    </location>
</feature>
<feature type="domain" description="Histidine kinase" evidence="8">
    <location>
        <begin position="429"/>
        <end position="649"/>
    </location>
</feature>